<feature type="domain" description="DUF2726" evidence="1">
    <location>
        <begin position="104"/>
        <end position="185"/>
    </location>
</feature>
<dbReference type="STRING" id="266809.PM03_01700"/>
<dbReference type="Pfam" id="PF10881">
    <property type="entry name" value="DUF2726"/>
    <property type="match status" value="1"/>
</dbReference>
<dbReference type="InterPro" id="IPR024402">
    <property type="entry name" value="DUF2726"/>
</dbReference>
<proteinExistence type="predicted"/>
<dbReference type="RefSeq" id="WP_038004487.1">
    <property type="nucleotide sequence ID" value="NZ_CYRX01000033.1"/>
</dbReference>
<dbReference type="AlphaFoldDB" id="A0A0P1FKC8"/>
<reference evidence="2 3" key="1">
    <citation type="submission" date="2015-09" db="EMBL/GenBank/DDBJ databases">
        <authorList>
            <consortium name="Swine Surveillance"/>
        </authorList>
    </citation>
    <scope>NUCLEOTIDE SEQUENCE [LARGE SCALE GENOMIC DNA]</scope>
    <source>
        <strain evidence="2 3">CECT 5294</strain>
    </source>
</reference>
<accession>A0A0P1FKC8</accession>
<organism evidence="2 3">
    <name type="scientific">Thalassobacter stenotrophicus</name>
    <dbReference type="NCBI Taxonomy" id="266809"/>
    <lineage>
        <taxon>Bacteria</taxon>
        <taxon>Pseudomonadati</taxon>
        <taxon>Pseudomonadota</taxon>
        <taxon>Alphaproteobacteria</taxon>
        <taxon>Rhodobacterales</taxon>
        <taxon>Roseobacteraceae</taxon>
        <taxon>Thalassobacter</taxon>
    </lineage>
</organism>
<gene>
    <name evidence="2" type="ORF">THS5294_03257</name>
</gene>
<evidence type="ECO:0000259" key="1">
    <source>
        <dbReference type="Pfam" id="PF10881"/>
    </source>
</evidence>
<protein>
    <recommendedName>
        <fullName evidence="1">DUF2726 domain-containing protein</fullName>
    </recommendedName>
</protein>
<dbReference type="Proteomes" id="UP000051298">
    <property type="component" value="Unassembled WGS sequence"/>
</dbReference>
<sequence>MFAKLIRSVTGDADKRAQDAQTVAAAALRKLEAAAEAEAHALRGSGSWDTDYTPAQEMQPLPRAAPAAPKPPARVAIHAMRLMTPGHLAVFNMITDRLEVEAPDMTLHAQVSLDAFLHVDRRAAQTDQDAARAGFVAQRVDILILDDAGLPVAALDFVGNARDAGPLADAKAAALEEAGIGYVTANELTAPDDIWTQVFAHLYLEDDDMPQANPSGVAV</sequence>
<dbReference type="EMBL" id="CYRX01000033">
    <property type="protein sequence ID" value="CUH61944.1"/>
    <property type="molecule type" value="Genomic_DNA"/>
</dbReference>
<evidence type="ECO:0000313" key="3">
    <source>
        <dbReference type="Proteomes" id="UP000051298"/>
    </source>
</evidence>
<evidence type="ECO:0000313" key="2">
    <source>
        <dbReference type="EMBL" id="CUH61944.1"/>
    </source>
</evidence>
<name>A0A0P1FKC8_9RHOB</name>